<feature type="compositionally biased region" description="Low complexity" evidence="1">
    <location>
        <begin position="118"/>
        <end position="129"/>
    </location>
</feature>
<sequence>MAAAGDRVVTHDRRGSGASSQLRDGSDDDTATAALHALPEHLDLRDVALVTDRLAFLDGSTGDLSTAGDRGLVVGELQRLHALHIAEFGSTEGTLDPHHGVRSHRGPRGPRRDRAVRGQRQAPARAGPGQRAGGGRG</sequence>
<evidence type="ECO:0000313" key="2">
    <source>
        <dbReference type="EMBL" id="SDL54198.1"/>
    </source>
</evidence>
<dbReference type="SUPFAM" id="SSF53474">
    <property type="entry name" value="alpha/beta-Hydrolases"/>
    <property type="match status" value="1"/>
</dbReference>
<accession>A0A1G9KWU0</accession>
<protein>
    <submittedName>
        <fullName evidence="2">Uncharacterized protein</fullName>
    </submittedName>
</protein>
<dbReference type="EMBL" id="FNHE01000001">
    <property type="protein sequence ID" value="SDL54198.1"/>
    <property type="molecule type" value="Genomic_DNA"/>
</dbReference>
<dbReference type="Proteomes" id="UP000198680">
    <property type="component" value="Unassembled WGS sequence"/>
</dbReference>
<name>A0A1G9KWU0_9ACTN</name>
<reference evidence="3" key="1">
    <citation type="submission" date="2016-10" db="EMBL/GenBank/DDBJ databases">
        <authorList>
            <person name="Varghese N."/>
            <person name="Submissions S."/>
        </authorList>
    </citation>
    <scope>NUCLEOTIDE SEQUENCE [LARGE SCALE GENOMIC DNA]</scope>
    <source>
        <strain evidence="3">DSM 45419</strain>
    </source>
</reference>
<dbReference type="RefSeq" id="WP_245699887.1">
    <property type="nucleotide sequence ID" value="NZ_FNHE01000001.1"/>
</dbReference>
<dbReference type="STRING" id="1137991.SAMN05660642_00176"/>
<proteinExistence type="predicted"/>
<dbReference type="AlphaFoldDB" id="A0A1G9KWU0"/>
<organism evidence="2 3">
    <name type="scientific">Geodermatophilus siccatus</name>
    <dbReference type="NCBI Taxonomy" id="1137991"/>
    <lineage>
        <taxon>Bacteria</taxon>
        <taxon>Bacillati</taxon>
        <taxon>Actinomycetota</taxon>
        <taxon>Actinomycetes</taxon>
        <taxon>Geodermatophilales</taxon>
        <taxon>Geodermatophilaceae</taxon>
        <taxon>Geodermatophilus</taxon>
    </lineage>
</organism>
<evidence type="ECO:0000256" key="1">
    <source>
        <dbReference type="SAM" id="MobiDB-lite"/>
    </source>
</evidence>
<feature type="region of interest" description="Disordered" evidence="1">
    <location>
        <begin position="89"/>
        <end position="137"/>
    </location>
</feature>
<feature type="region of interest" description="Disordered" evidence="1">
    <location>
        <begin position="1"/>
        <end position="30"/>
    </location>
</feature>
<evidence type="ECO:0000313" key="3">
    <source>
        <dbReference type="Proteomes" id="UP000198680"/>
    </source>
</evidence>
<dbReference type="InterPro" id="IPR029058">
    <property type="entry name" value="AB_hydrolase_fold"/>
</dbReference>
<feature type="compositionally biased region" description="Basic residues" evidence="1">
    <location>
        <begin position="100"/>
        <end position="109"/>
    </location>
</feature>
<gene>
    <name evidence="2" type="ORF">SAMN05660642_00176</name>
</gene>
<keyword evidence="3" id="KW-1185">Reference proteome</keyword>